<keyword evidence="4 8" id="KW-0812">Transmembrane</keyword>
<keyword evidence="6 8" id="KW-1133">Transmembrane helix</keyword>
<dbReference type="Pfam" id="PF00535">
    <property type="entry name" value="Glycos_transf_2"/>
    <property type="match status" value="1"/>
</dbReference>
<proteinExistence type="predicted"/>
<name>A0A1R3SW39_9BACT</name>
<evidence type="ECO:0000256" key="3">
    <source>
        <dbReference type="ARBA" id="ARBA00022679"/>
    </source>
</evidence>
<dbReference type="GO" id="GO:0099621">
    <property type="term" value="F:undecaprenyl-phosphate 4-deoxy-4-formamido-L-arabinose transferase activity"/>
    <property type="evidence" value="ECO:0007669"/>
    <property type="project" value="TreeGrafter"/>
</dbReference>
<dbReference type="Proteomes" id="UP000187464">
    <property type="component" value="Chromosome I"/>
</dbReference>
<keyword evidence="11" id="KW-1185">Reference proteome</keyword>
<gene>
    <name evidence="10" type="ORF">PSM36_1684</name>
</gene>
<keyword evidence="2" id="KW-0328">Glycosyltransferase</keyword>
<dbReference type="CDD" id="cd04187">
    <property type="entry name" value="DPM1_like_bac"/>
    <property type="match status" value="1"/>
</dbReference>
<evidence type="ECO:0000256" key="1">
    <source>
        <dbReference type="ARBA" id="ARBA00022475"/>
    </source>
</evidence>
<accession>A0A1R3SW39</accession>
<dbReference type="RefSeq" id="WP_076930515.1">
    <property type="nucleotide sequence ID" value="NZ_LT605205.1"/>
</dbReference>
<dbReference type="SUPFAM" id="SSF53448">
    <property type="entry name" value="Nucleotide-diphospho-sugar transferases"/>
    <property type="match status" value="1"/>
</dbReference>
<dbReference type="EMBL" id="LT605205">
    <property type="protein sequence ID" value="SCD20503.1"/>
    <property type="molecule type" value="Genomic_DNA"/>
</dbReference>
<evidence type="ECO:0000313" key="10">
    <source>
        <dbReference type="EMBL" id="SCD20503.1"/>
    </source>
</evidence>
<dbReference type="STRING" id="1642647.PSM36_1684"/>
<dbReference type="GO" id="GO:0005886">
    <property type="term" value="C:plasma membrane"/>
    <property type="evidence" value="ECO:0007669"/>
    <property type="project" value="TreeGrafter"/>
</dbReference>
<feature type="domain" description="Glycosyltransferase 2-like" evidence="9">
    <location>
        <begin position="4"/>
        <end position="167"/>
    </location>
</feature>
<reference evidence="10 11" key="1">
    <citation type="submission" date="2016-08" db="EMBL/GenBank/DDBJ databases">
        <authorList>
            <person name="Seilhamer J.J."/>
        </authorList>
    </citation>
    <scope>NUCLEOTIDE SEQUENCE [LARGE SCALE GENOMIC DNA]</scope>
    <source>
        <strain evidence="10">M3/6</strain>
    </source>
</reference>
<sequence length="316" mass="36632">MDISVVIPLYNEEESLTELHDWIRRIMLENQLSYEIIFVDDGSTDGSWEIIKKLKDESENVRAIKFRRNYGKSPALHCAFQKAQGDVIITMDADLQDSPDEIPELYRMIKEEGYDLVSGWKKKRYDDKLTKNLPSKLFNATARKVSGIKLHDFNCGLKAYRKSLAKSIEVYNDMHRWIPVLAKNAGFTRIGEKVVRHSPRKYGKSKFGANRFVNGYLDLMTLWFLSRFGKKPMHIFGLWGSLMFLLGLIAIILVGVIKLYDMHHGNPYRLVTESPYFYISLTMMILGTLLFLAGFLGELVSRNAPERNHYRIDEEF</sequence>
<feature type="transmembrane region" description="Helical" evidence="8">
    <location>
        <begin position="277"/>
        <end position="301"/>
    </location>
</feature>
<keyword evidence="7 8" id="KW-0472">Membrane</keyword>
<keyword evidence="3" id="KW-0808">Transferase</keyword>
<evidence type="ECO:0000256" key="8">
    <source>
        <dbReference type="SAM" id="Phobius"/>
    </source>
</evidence>
<evidence type="ECO:0000313" key="11">
    <source>
        <dbReference type="Proteomes" id="UP000187464"/>
    </source>
</evidence>
<dbReference type="Gene3D" id="3.90.550.10">
    <property type="entry name" value="Spore Coat Polysaccharide Biosynthesis Protein SpsA, Chain A"/>
    <property type="match status" value="1"/>
</dbReference>
<dbReference type="PANTHER" id="PTHR48090">
    <property type="entry name" value="UNDECAPRENYL-PHOSPHATE 4-DEOXY-4-FORMAMIDO-L-ARABINOSE TRANSFERASE-RELATED"/>
    <property type="match status" value="1"/>
</dbReference>
<evidence type="ECO:0000256" key="4">
    <source>
        <dbReference type="ARBA" id="ARBA00022692"/>
    </source>
</evidence>
<evidence type="ECO:0000256" key="6">
    <source>
        <dbReference type="ARBA" id="ARBA00022989"/>
    </source>
</evidence>
<protein>
    <submittedName>
        <fullName evidence="10">Bacterial DPM1_like enzymes</fullName>
    </submittedName>
</protein>
<feature type="transmembrane region" description="Helical" evidence="8">
    <location>
        <begin position="235"/>
        <end position="257"/>
    </location>
</feature>
<dbReference type="KEGG" id="psac:PSM36_1684"/>
<dbReference type="InterPro" id="IPR050256">
    <property type="entry name" value="Glycosyltransferase_2"/>
</dbReference>
<organism evidence="10 11">
    <name type="scientific">Proteiniphilum saccharofermentans</name>
    <dbReference type="NCBI Taxonomy" id="1642647"/>
    <lineage>
        <taxon>Bacteria</taxon>
        <taxon>Pseudomonadati</taxon>
        <taxon>Bacteroidota</taxon>
        <taxon>Bacteroidia</taxon>
        <taxon>Bacteroidales</taxon>
        <taxon>Dysgonomonadaceae</taxon>
        <taxon>Proteiniphilum</taxon>
    </lineage>
</organism>
<dbReference type="PANTHER" id="PTHR48090:SF3">
    <property type="entry name" value="UNDECAPRENYL-PHOSPHATE 4-DEOXY-4-FORMAMIDO-L-ARABINOSE TRANSFERASE"/>
    <property type="match status" value="1"/>
</dbReference>
<dbReference type="AlphaFoldDB" id="A0A1R3SW39"/>
<evidence type="ECO:0000256" key="7">
    <source>
        <dbReference type="ARBA" id="ARBA00023136"/>
    </source>
</evidence>
<evidence type="ECO:0000256" key="5">
    <source>
        <dbReference type="ARBA" id="ARBA00022985"/>
    </source>
</evidence>
<dbReference type="InterPro" id="IPR001173">
    <property type="entry name" value="Glyco_trans_2-like"/>
</dbReference>
<keyword evidence="5" id="KW-0448">Lipopolysaccharide biosynthesis</keyword>
<dbReference type="InterPro" id="IPR029044">
    <property type="entry name" value="Nucleotide-diphossugar_trans"/>
</dbReference>
<evidence type="ECO:0000256" key="2">
    <source>
        <dbReference type="ARBA" id="ARBA00022676"/>
    </source>
</evidence>
<dbReference type="GO" id="GO:0009103">
    <property type="term" value="P:lipopolysaccharide biosynthetic process"/>
    <property type="evidence" value="ECO:0007669"/>
    <property type="project" value="UniProtKB-KW"/>
</dbReference>
<keyword evidence="1" id="KW-1003">Cell membrane</keyword>
<evidence type="ECO:0000259" key="9">
    <source>
        <dbReference type="Pfam" id="PF00535"/>
    </source>
</evidence>